<gene>
    <name evidence="2" type="ORF">SMTD_LOCUS3620</name>
</gene>
<organism evidence="2 3">
    <name type="scientific">Schistosoma mattheei</name>
    <dbReference type="NCBI Taxonomy" id="31246"/>
    <lineage>
        <taxon>Eukaryota</taxon>
        <taxon>Metazoa</taxon>
        <taxon>Spiralia</taxon>
        <taxon>Lophotrochozoa</taxon>
        <taxon>Platyhelminthes</taxon>
        <taxon>Trematoda</taxon>
        <taxon>Digenea</taxon>
        <taxon>Strigeidida</taxon>
        <taxon>Schistosomatoidea</taxon>
        <taxon>Schistosomatidae</taxon>
        <taxon>Schistosoma</taxon>
    </lineage>
</organism>
<accession>A0A3P7Z6W7</accession>
<keyword evidence="3" id="KW-1185">Reference proteome</keyword>
<evidence type="ECO:0000313" key="2">
    <source>
        <dbReference type="EMBL" id="VDO97406.1"/>
    </source>
</evidence>
<evidence type="ECO:0000313" key="3">
    <source>
        <dbReference type="Proteomes" id="UP000269396"/>
    </source>
</evidence>
<dbReference type="GO" id="GO:0003682">
    <property type="term" value="F:chromatin binding"/>
    <property type="evidence" value="ECO:0007669"/>
    <property type="project" value="InterPro"/>
</dbReference>
<dbReference type="InterPro" id="IPR001025">
    <property type="entry name" value="BAH_dom"/>
</dbReference>
<feature type="domain" description="BAH" evidence="1">
    <location>
        <begin position="1"/>
        <end position="85"/>
    </location>
</feature>
<proteinExistence type="predicted"/>
<dbReference type="Proteomes" id="UP000269396">
    <property type="component" value="Unassembled WGS sequence"/>
</dbReference>
<dbReference type="PROSITE" id="PS51038">
    <property type="entry name" value="BAH"/>
    <property type="match status" value="1"/>
</dbReference>
<name>A0A3P7Z6W7_9TREM</name>
<evidence type="ECO:0000259" key="1">
    <source>
        <dbReference type="PROSITE" id="PS51038"/>
    </source>
</evidence>
<sequence length="91" mass="10708">MLYIDQSRAQCLINVDYHELSIFARELFVSEVQETLPAKQLRGLCKVNYLPDLKTALSTFSPEEDDSFFYVFAYNPETRRLSKIRAEIRVR</sequence>
<reference evidence="2 3" key="1">
    <citation type="submission" date="2018-11" db="EMBL/GenBank/DDBJ databases">
        <authorList>
            <consortium name="Pathogen Informatics"/>
        </authorList>
    </citation>
    <scope>NUCLEOTIDE SEQUENCE [LARGE SCALE GENOMIC DNA]</scope>
    <source>
        <strain>Denwood</strain>
        <strain evidence="3">Zambia</strain>
    </source>
</reference>
<protein>
    <recommendedName>
        <fullName evidence="1">BAH domain-containing protein</fullName>
    </recommendedName>
</protein>
<dbReference type="Pfam" id="PF01426">
    <property type="entry name" value="BAH"/>
    <property type="match status" value="1"/>
</dbReference>
<dbReference type="InterPro" id="IPR043151">
    <property type="entry name" value="BAH_sf"/>
</dbReference>
<dbReference type="AlphaFoldDB" id="A0A3P7Z6W7"/>
<dbReference type="EMBL" id="UZAL01007035">
    <property type="protein sequence ID" value="VDO97406.1"/>
    <property type="molecule type" value="Genomic_DNA"/>
</dbReference>
<dbReference type="Gene3D" id="2.30.30.490">
    <property type="match status" value="1"/>
</dbReference>